<feature type="region of interest" description="Disordered" evidence="1">
    <location>
        <begin position="163"/>
        <end position="187"/>
    </location>
</feature>
<accession>A0A1H7BUI7</accession>
<dbReference type="STRING" id="856736.SAMN04488058_11932"/>
<sequence>MTFRLPRFVRLPSPEAAERSAALFERAKAGWTGPRLRRWWGRPVPGTGAVLLSAQALEVTATRSEAAQAEAAAFYHAELGFSPPQGTLWTVRLGGRLVAAAPVQFWEDTALLWPGALTSDHGELWAPSRGYVCQALISLRLWPPSPDVPPVPGRRPVALALSLPGSEDERSVQGAGFQPFPASPSPG</sequence>
<dbReference type="RefSeq" id="WP_092265437.1">
    <property type="nucleotide sequence ID" value="NZ_FNZA01000019.1"/>
</dbReference>
<organism evidence="2 3">
    <name type="scientific">Deinococcus reticulitermitis</name>
    <dbReference type="NCBI Taxonomy" id="856736"/>
    <lineage>
        <taxon>Bacteria</taxon>
        <taxon>Thermotogati</taxon>
        <taxon>Deinococcota</taxon>
        <taxon>Deinococci</taxon>
        <taxon>Deinococcales</taxon>
        <taxon>Deinococcaceae</taxon>
        <taxon>Deinococcus</taxon>
    </lineage>
</organism>
<name>A0A1H7BUI7_9DEIO</name>
<dbReference type="EMBL" id="FNZA01000019">
    <property type="protein sequence ID" value="SEJ79997.1"/>
    <property type="molecule type" value="Genomic_DNA"/>
</dbReference>
<reference evidence="3" key="1">
    <citation type="submission" date="2016-10" db="EMBL/GenBank/DDBJ databases">
        <authorList>
            <person name="Varghese N."/>
            <person name="Submissions S."/>
        </authorList>
    </citation>
    <scope>NUCLEOTIDE SEQUENCE [LARGE SCALE GENOMIC DNA]</scope>
    <source>
        <strain evidence="3">CGMCC 1.10218</strain>
    </source>
</reference>
<gene>
    <name evidence="2" type="ORF">SAMN04488058_11932</name>
</gene>
<proteinExistence type="predicted"/>
<evidence type="ECO:0000313" key="2">
    <source>
        <dbReference type="EMBL" id="SEJ79997.1"/>
    </source>
</evidence>
<evidence type="ECO:0000256" key="1">
    <source>
        <dbReference type="SAM" id="MobiDB-lite"/>
    </source>
</evidence>
<evidence type="ECO:0000313" key="3">
    <source>
        <dbReference type="Proteomes" id="UP000199223"/>
    </source>
</evidence>
<dbReference type="Proteomes" id="UP000199223">
    <property type="component" value="Unassembled WGS sequence"/>
</dbReference>
<keyword evidence="3" id="KW-1185">Reference proteome</keyword>
<dbReference type="AlphaFoldDB" id="A0A1H7BUI7"/>
<protein>
    <submittedName>
        <fullName evidence="2">Uncharacterized protein</fullName>
    </submittedName>
</protein>